<dbReference type="InterPro" id="IPR036736">
    <property type="entry name" value="ACP-like_sf"/>
</dbReference>
<gene>
    <name evidence="7" type="ORF">FALBO_9352</name>
</gene>
<dbReference type="CDD" id="cd05930">
    <property type="entry name" value="A_NRPS"/>
    <property type="match status" value="1"/>
</dbReference>
<dbReference type="PROSITE" id="PS00455">
    <property type="entry name" value="AMP_BINDING"/>
    <property type="match status" value="1"/>
</dbReference>
<dbReference type="InterPro" id="IPR020845">
    <property type="entry name" value="AMP-binding_CS"/>
</dbReference>
<dbReference type="Proteomes" id="UP000554235">
    <property type="component" value="Unassembled WGS sequence"/>
</dbReference>
<dbReference type="SMART" id="SM00823">
    <property type="entry name" value="PKS_PP"/>
    <property type="match status" value="3"/>
</dbReference>
<dbReference type="Pfam" id="PF00501">
    <property type="entry name" value="AMP-binding"/>
    <property type="match status" value="3"/>
</dbReference>
<dbReference type="Pfam" id="PF00550">
    <property type="entry name" value="PP-binding"/>
    <property type="match status" value="3"/>
</dbReference>
<dbReference type="InterPro" id="IPR000873">
    <property type="entry name" value="AMP-dep_synth/lig_dom"/>
</dbReference>
<evidence type="ECO:0000313" key="8">
    <source>
        <dbReference type="Proteomes" id="UP000554235"/>
    </source>
</evidence>
<dbReference type="PANTHER" id="PTHR45527:SF1">
    <property type="entry name" value="FATTY ACID SYNTHASE"/>
    <property type="match status" value="1"/>
</dbReference>
<dbReference type="FunFam" id="3.40.50.12780:FF:000014">
    <property type="entry name" value="Nonribosomal peptide synthetase 1"/>
    <property type="match status" value="1"/>
</dbReference>
<feature type="region of interest" description="Disordered" evidence="5">
    <location>
        <begin position="581"/>
        <end position="602"/>
    </location>
</feature>
<organism evidence="7 8">
    <name type="scientific">Fusarium albosuccineum</name>
    <dbReference type="NCBI Taxonomy" id="1237068"/>
    <lineage>
        <taxon>Eukaryota</taxon>
        <taxon>Fungi</taxon>
        <taxon>Dikarya</taxon>
        <taxon>Ascomycota</taxon>
        <taxon>Pezizomycotina</taxon>
        <taxon>Sordariomycetes</taxon>
        <taxon>Hypocreomycetidae</taxon>
        <taxon>Hypocreales</taxon>
        <taxon>Nectriaceae</taxon>
        <taxon>Fusarium</taxon>
        <taxon>Fusarium decemcellulare species complex</taxon>
    </lineage>
</organism>
<dbReference type="CDD" id="cd19545">
    <property type="entry name" value="FUM14_C_NRPS-like"/>
    <property type="match status" value="1"/>
</dbReference>
<dbReference type="Gene3D" id="1.10.1200.10">
    <property type="entry name" value="ACP-like"/>
    <property type="match status" value="3"/>
</dbReference>
<dbReference type="GO" id="GO:0016874">
    <property type="term" value="F:ligase activity"/>
    <property type="evidence" value="ECO:0007669"/>
    <property type="project" value="UniProtKB-KW"/>
</dbReference>
<dbReference type="SUPFAM" id="SSF52777">
    <property type="entry name" value="CoA-dependent acyltransferases"/>
    <property type="match status" value="6"/>
</dbReference>
<evidence type="ECO:0000256" key="5">
    <source>
        <dbReference type="SAM" id="MobiDB-lite"/>
    </source>
</evidence>
<dbReference type="InterPro" id="IPR010071">
    <property type="entry name" value="AA_adenyl_dom"/>
</dbReference>
<dbReference type="Pfam" id="PF00668">
    <property type="entry name" value="Condensation"/>
    <property type="match status" value="3"/>
</dbReference>
<evidence type="ECO:0000256" key="4">
    <source>
        <dbReference type="ARBA" id="ARBA00029454"/>
    </source>
</evidence>
<dbReference type="FunFam" id="1.10.1200.10:FF:000005">
    <property type="entry name" value="Nonribosomal peptide synthetase 1"/>
    <property type="match status" value="3"/>
</dbReference>
<dbReference type="InterPro" id="IPR020806">
    <property type="entry name" value="PKS_PP-bd"/>
</dbReference>
<dbReference type="InterPro" id="IPR009081">
    <property type="entry name" value="PP-bd_ACP"/>
</dbReference>
<dbReference type="CDD" id="cd05918">
    <property type="entry name" value="A_NRPS_SidN3_like"/>
    <property type="match status" value="2"/>
</dbReference>
<evidence type="ECO:0000259" key="6">
    <source>
        <dbReference type="PROSITE" id="PS50075"/>
    </source>
</evidence>
<dbReference type="InterPro" id="IPR001242">
    <property type="entry name" value="Condensation_dom"/>
</dbReference>
<dbReference type="Gene3D" id="3.40.50.980">
    <property type="match status" value="4"/>
</dbReference>
<feature type="domain" description="Carrier" evidence="6">
    <location>
        <begin position="1737"/>
        <end position="1814"/>
    </location>
</feature>
<dbReference type="InterPro" id="IPR006162">
    <property type="entry name" value="Ppantetheine_attach_site"/>
</dbReference>
<dbReference type="InterPro" id="IPR042099">
    <property type="entry name" value="ANL_N_sf"/>
</dbReference>
<dbReference type="GO" id="GO:0043041">
    <property type="term" value="P:amino acid activation for nonribosomal peptide biosynthetic process"/>
    <property type="evidence" value="ECO:0007669"/>
    <property type="project" value="TreeGrafter"/>
</dbReference>
<evidence type="ECO:0000256" key="3">
    <source>
        <dbReference type="ARBA" id="ARBA00022598"/>
    </source>
</evidence>
<comment type="caution">
    <text evidence="7">The sequence shown here is derived from an EMBL/GenBank/DDBJ whole genome shotgun (WGS) entry which is preliminary data.</text>
</comment>
<evidence type="ECO:0000256" key="2">
    <source>
        <dbReference type="ARBA" id="ARBA00022553"/>
    </source>
</evidence>
<dbReference type="Pfam" id="PF13193">
    <property type="entry name" value="AMP-binding_C"/>
    <property type="match status" value="1"/>
</dbReference>
<keyword evidence="1" id="KW-0596">Phosphopantetheine</keyword>
<keyword evidence="3" id="KW-0436">Ligase</keyword>
<dbReference type="FunFam" id="3.30.300.30:FF:000015">
    <property type="entry name" value="Nonribosomal peptide synthase SidD"/>
    <property type="match status" value="3"/>
</dbReference>
<proteinExistence type="inferred from homology"/>
<comment type="similarity">
    <text evidence="4">Belongs to the NRP synthetase family.</text>
</comment>
<dbReference type="SUPFAM" id="SSF56801">
    <property type="entry name" value="Acetyl-CoA synthetase-like"/>
    <property type="match status" value="3"/>
</dbReference>
<dbReference type="NCBIfam" id="NF003417">
    <property type="entry name" value="PRK04813.1"/>
    <property type="match status" value="3"/>
</dbReference>
<feature type="domain" description="Carrier" evidence="6">
    <location>
        <begin position="2852"/>
        <end position="2928"/>
    </location>
</feature>
<evidence type="ECO:0000256" key="1">
    <source>
        <dbReference type="ARBA" id="ARBA00022450"/>
    </source>
</evidence>
<dbReference type="PROSITE" id="PS00012">
    <property type="entry name" value="PHOSPHOPANTETHEINE"/>
    <property type="match status" value="3"/>
</dbReference>
<dbReference type="InterPro" id="IPR023213">
    <property type="entry name" value="CAT-like_dom_sf"/>
</dbReference>
<dbReference type="EMBL" id="JAADYS010001302">
    <property type="protein sequence ID" value="KAF4463820.1"/>
    <property type="molecule type" value="Genomic_DNA"/>
</dbReference>
<dbReference type="FunFam" id="3.30.559.30:FF:000003">
    <property type="entry name" value="Nonribosomal peptide synthase SidD"/>
    <property type="match status" value="1"/>
</dbReference>
<dbReference type="Gene3D" id="3.30.559.10">
    <property type="entry name" value="Chloramphenicol acetyltransferase-like domain"/>
    <property type="match status" value="3"/>
</dbReference>
<dbReference type="InterPro" id="IPR025110">
    <property type="entry name" value="AMP-bd_C"/>
</dbReference>
<dbReference type="GO" id="GO:0005737">
    <property type="term" value="C:cytoplasm"/>
    <property type="evidence" value="ECO:0007669"/>
    <property type="project" value="TreeGrafter"/>
</dbReference>
<dbReference type="OrthoDB" id="416786at2759"/>
<reference evidence="7 8" key="1">
    <citation type="submission" date="2020-01" db="EMBL/GenBank/DDBJ databases">
        <title>Identification and distribution of gene clusters putatively required for synthesis of sphingolipid metabolism inhibitors in phylogenetically diverse species of the filamentous fungus Fusarium.</title>
        <authorList>
            <person name="Kim H.-S."/>
            <person name="Busman M."/>
            <person name="Brown D.W."/>
            <person name="Divon H."/>
            <person name="Uhlig S."/>
            <person name="Proctor R.H."/>
        </authorList>
    </citation>
    <scope>NUCLEOTIDE SEQUENCE [LARGE SCALE GENOMIC DNA]</scope>
    <source>
        <strain evidence="7 8">NRRL 20459</strain>
    </source>
</reference>
<dbReference type="Gene3D" id="3.40.50.12780">
    <property type="entry name" value="N-terminal domain of ligase-like"/>
    <property type="match status" value="1"/>
</dbReference>
<dbReference type="PANTHER" id="PTHR45527">
    <property type="entry name" value="NONRIBOSOMAL PEPTIDE SYNTHETASE"/>
    <property type="match status" value="1"/>
</dbReference>
<dbReference type="CDD" id="cd19542">
    <property type="entry name" value="CT_NRPS-like"/>
    <property type="match status" value="1"/>
</dbReference>
<evidence type="ECO:0000313" key="7">
    <source>
        <dbReference type="EMBL" id="KAF4463820.1"/>
    </source>
</evidence>
<feature type="domain" description="Carrier" evidence="6">
    <location>
        <begin position="596"/>
        <end position="672"/>
    </location>
</feature>
<sequence length="3397" mass="375378">MQQLGRAGPNAMVSDISIMTAQDLTQVWGWNRKVPDTVDRCIHDVISEQARMRPEAVAVCACDGQLTYAELDKLASELASYLINWRGKNNSPEETFVPLCFDKSLWTPVAMLGVLKSGAAFVLLDPSLPEQRLKHIVDKVGGEDLILASDSRAMLGGRLSNQVVTFNWGLFTQASPARTSHLPHASPGTAAYTLSTSGSTGTPKGVVITHRNLSSALPCHVKGLGYTPESRVYDFASYSFGASLNNMFAALTSGACLCIPSDHDRRSQLDRSLVSMGATHVLLTPSVAESLSPKNVSGLQSIIFGGEAVRPQDVLPWWETGVKVRIAYGSSECTTISTINDTASTPQQATRIGKGVGLVPWIVHPTDHNRLLPPGCIGELLLEGPGVGREYLSDLEKTAEAFIQDPTWLLQGEKRANEDEDNLQPGRSGRLYKTGDLVCYNQDGSLSFFGRKDSQVKIRGQRVELGEVEHWVKECVPEATQAVVEAIVPTRSDSSHQTLAAFFVMNNTNQQEQVDGDDNKPTIFPISTQIQEALSRHLPSYMVPTVFISMKKLPMTATGKMNRRAIRQLGGSFSAQQLAKARQGRERQVASDQDQQPSTSIQREMQRIWARILDLPISTIGLDDGFFSLGGDSIASMKVVGEARKAGIELAVADIFTYRTLREISDHSKRIATRGVTREDTSSEIPPFSLLGDGVDVQALCQTISAQCEIAAAKVQDAYPCTPLQEGLMTLASKRPGDYVMQAVLELSSDVSIGRFQRAWEEAVEAIAVLRTRIIDCDGFEKVGLLQVVLDDKVNWTGATHLDTFLQADRGRVMVLNEPLSRYALVSEDDASGPRWFVWTVSHTIYDGWSVPLIFHAVEKAYQARTEGNSKPLEKAPGFQHFIKYLEKQHKSSDGSRKTEQYWRGYFDSSEATLFPTLPSPMYQPVSNQTIQSRMTLKAQSSLNIAPSTLIRAAWALVAGQMTNSSDVVFGITVSGRNAPVPNIEAMPGPSIATVPQRITWDADQTVSDYLEKVQRDSTHMIPYEHTGMHRIAKISPNARQACQFQTLLIIQSQTERSKGSNNTHQSKFGHSLFGKWEEQDQSEWFSSHPLIIQAHLGAYNGNDWAIDVTFDPNVIEEWLMYKLVQRLELVMQSFMAECQRQGGSSEKTIQELSGSIMTDDDLEQLWAWNQSAPLAVDECVHTLIERRVLQQPDALAVDAWDGSLTYLELDRLADRVATKLLSVDGINCQSLKSKLIPLHFEKSKWTSVVMLGVLKAGGAFVLLDSSLPEQRLKTIVDQVGPDMVVSSVSNGKRASRLCPRVVEIGPKLCTDTDASVSLLAQTSTPSSPMYSIFTSGSTGTPKGIIISHSNFASEVKHQSEILGLSKTSRFFDFSSYAFDASVQCALASFINGGCICVPSDQDRKDNISEVMVSMKVDTVFLTPTVARLLNPATLPDVKTIIIGGEAVSADDAARWLGGKTRFVNAYGPSECTIMSTFNDSPSSPEDATSIGFGAGLVTWIADSDNHDRLLPPGCIGELLLEGPLVGQGYLNDPTKTAAAFIEDPPWLLQGSSTRPGRRGRMYKSGDLVQYRRDGSLCYVGRKDAQVKIRGQRIELEEVSRQVQASWPDSGACQVAAEVINPQGEGSRPMLAAFIIPNGNSDGREEPRLPDNGPAEQAVKLISINPELEATLAERLPAAMIPSAFFYYMGRQLPQTTTGKTNRKILREIGSSFSVQKLAEVGSTLQGSGRDTKNKRQPTTPVEREMQVIWARILGIKPDQVGMDDSFLRLGGDSIAAMKVSGEARKKLGLEITVADLLRRPKLCDIITASTSNSGRTNGGSFGHADHQEIPHNEYSGPVEQSYAQSRLWFMNRLYPGLNWYFIPFTARLRGPLQAGALRTALQALESRHETLRTTFLSRDDLDLQVIEPFAPRELKIIELPWGDEGEERLQRALEVQRTTPLNLSTEPGWRVTLYQFGSEQDQHYMLSILMHHIISDGWSINVLLRELADFYTSAVKGLDPLSQIDPLPIQYRDYALWQKQPIRQDEYQKQLEYWTLQLQTSRPAEFLCDKPRPATLSGEAGVVEFAVEGPLYSKAQKFCQDNHVTPFVALLAAFRATHYRMTGAPNATIGTANANRDRYELKELIGFFVNLQCLRVDMEQSASFNDLVQHVQKTASASFDNQDVPFERIVSQLNRQRDLSRHPLVQVVFSLHSQGTLGALELGEDLQSELIDPPPTTRFDLEFHILDEGSSWRANIIYSKDLYEPEIVNSIASVFNSILKQALNEPSAPIASLPLLTDTDRDNVNSMGLINIERDDYPRDSSVVDLFKEQVSLYPDRIAVKDNSTQFTYAELDHKSDVVARWILQQHSSFKSESLIAVMASRSCEAIITIFGILKAGMAYVPFNHSTPAGRVEAILSTIKDQQRLLLLGHGVSEPAMGLHDVQMVRISTILEDETPQTPMKVLLPRVSATNLANVIFTSGSTGQPKGVMVEHRGISRLAKNSRVLCHLPPSGATAHQMNLSFDGSTLEIYGSLLNGLTMVCIDEMTALDALMLQKVFEENDIRTVIFTPAVLKQILRENPRTLGNLEMLCVGGDRLDRSDCIKAHEFTAEGARVINLYGPTENTVVSTKFCYEGDKESLSNGSVPIGQAISNSGALVMDSQQRIVPLGVVGELALTGDGLARGYTDHLREFDTCCALKELEDGNGKSFQRAYRTGDYARWRPVDGQIEFMGRMDVQVKIRGHRVEAGEVEHAIRKHEAVNDAVVLVHRGKDGNDEAQLVGFVTLHDTSSVMISNKNVEDEQWEEQTKNRVQQDLDAKLRANLPTYMIPQSITLLDRMPMNASGKVDRAALSRHIVSETNPKSSRDTELLRKPRSEVEKTMQKIWGDVLGMEPDDIGLDDNFFHIGGHSISAMRVVTEARKENIALAVVDIFRSKSLEDLARIQETSVTQTMAEATTHEATEQEPLIDQDTKTALWEELDSLGAHIQSTEVEDILPITSMQELYVTQGPAAPGYAHYFYLDLGSKLDISRIKESCLLTLERIPILRASFVGLLGKHWQVIPRHVPAELQMAQDIEVEESLDQATEAFCLHNWESISPIGPIAQFTILRHKDEGARLVIRLSHAQYDGVCFPVIVRSLIDGYTGADVAMPSPGFAEFLSHSARQRPQSIAYWTELLRGSSVTNILPKLRLSNTRQTTKLPQRIVVEANVALPDDLPHAVTPATVASAAWAVLLSHITGENDLVYAHSVAGRNSDIPRLEEIVGPCVNVIPIRATLDDSSSPAQLLETLQHQFLSLGSADSLGFKDILRECTDWPAGSEFESFLHHANVEEHPDFDFAGTRTRLSHFTNPRLGASQLMLASFPNKRGDHMQFQLNAMTDMLSEHQSRSLLDGLCKIIHLFGENLNSPISSWKGGVVLNI</sequence>
<dbReference type="SUPFAM" id="SSF47336">
    <property type="entry name" value="ACP-like"/>
    <property type="match status" value="3"/>
</dbReference>
<dbReference type="InterPro" id="IPR045851">
    <property type="entry name" value="AMP-bd_C_sf"/>
</dbReference>
<feature type="compositionally biased region" description="Polar residues" evidence="5">
    <location>
        <begin position="590"/>
        <end position="602"/>
    </location>
</feature>
<protein>
    <submittedName>
        <fullName evidence="7">Non-ribosomal peptide synthetase</fullName>
    </submittedName>
</protein>
<dbReference type="Gene3D" id="3.30.559.30">
    <property type="entry name" value="Nonribosomal peptide synthetase, condensation domain"/>
    <property type="match status" value="3"/>
</dbReference>
<dbReference type="GO" id="GO:0044550">
    <property type="term" value="P:secondary metabolite biosynthetic process"/>
    <property type="evidence" value="ECO:0007669"/>
    <property type="project" value="TreeGrafter"/>
</dbReference>
<dbReference type="GO" id="GO:0031177">
    <property type="term" value="F:phosphopantetheine binding"/>
    <property type="evidence" value="ECO:0007669"/>
    <property type="project" value="InterPro"/>
</dbReference>
<name>A0A8H4L900_9HYPO</name>
<dbReference type="NCBIfam" id="TIGR01733">
    <property type="entry name" value="AA-adenyl-dom"/>
    <property type="match status" value="3"/>
</dbReference>
<dbReference type="Gene3D" id="2.30.38.10">
    <property type="entry name" value="Luciferase, Domain 3"/>
    <property type="match status" value="2"/>
</dbReference>
<keyword evidence="8" id="KW-1185">Reference proteome</keyword>
<dbReference type="CDD" id="cd19531">
    <property type="entry name" value="LCL_NRPS-like"/>
    <property type="match status" value="1"/>
</dbReference>
<dbReference type="Gene3D" id="3.30.300.30">
    <property type="match status" value="3"/>
</dbReference>
<dbReference type="PROSITE" id="PS50075">
    <property type="entry name" value="CARRIER"/>
    <property type="match status" value="3"/>
</dbReference>
<keyword evidence="2" id="KW-0597">Phosphoprotein</keyword>
<accession>A0A8H4L900</accession>